<keyword evidence="1" id="KW-0472">Membrane</keyword>
<keyword evidence="1" id="KW-0812">Transmembrane</keyword>
<name>A0A6P0HN31_9ACTN</name>
<dbReference type="RefSeq" id="WP_163773696.1">
    <property type="nucleotide sequence ID" value="NZ_JAAGXA010000014.1"/>
</dbReference>
<keyword evidence="4" id="KW-1185">Reference proteome</keyword>
<dbReference type="Proteomes" id="UP000468687">
    <property type="component" value="Unassembled WGS sequence"/>
</dbReference>
<feature type="domain" description="Putative Flp pilus-assembly TadG-like N-terminal" evidence="2">
    <location>
        <begin position="22"/>
        <end position="64"/>
    </location>
</feature>
<organism evidence="3 4">
    <name type="scientific">Nocardioides zeae</name>
    <dbReference type="NCBI Taxonomy" id="1457234"/>
    <lineage>
        <taxon>Bacteria</taxon>
        <taxon>Bacillati</taxon>
        <taxon>Actinomycetota</taxon>
        <taxon>Actinomycetes</taxon>
        <taxon>Propionibacteriales</taxon>
        <taxon>Nocardioidaceae</taxon>
        <taxon>Nocardioides</taxon>
    </lineage>
</organism>
<gene>
    <name evidence="3" type="ORF">G3T38_17580</name>
</gene>
<sequence length="594" mass="60752">MLRRLLLGPSGPAGRTSRDERGAVALFVALSLALLMIITAFAVDLGMQRVARRDAQAIADLVSLDMARELDGRAKSAYSGAALDRAFAASVDRNDDGLGAEPDDYSYELGRLDATGSFQSIGGSVVATAVKVTAVGSVGYLFTGGRGDVTRSAVSTSDQSACIRIGSFLASLDTAQSALLNPLLSALFGSAVNLTAVSYQGLAGANVSLLDLVQVPGLGVGTVDELLDLPAVRVADLFIASATVLDRQGKGVQADVLRALAATVGTPTISVADLLGVQGTPQAALAASLNVLDLITGAAYLVNDGRTVNVPNLGINLPGAVVTSTRLTIVEPTQGACLGVNDSAETAQVRLDLTARVEGRTISALGSSVSMDATDLSLSIDLGKAVATLLGVQCNPTGPDTVRVRVRSALVGAISLNASTRLRASIGVPLGDSLITPILNLLGLGSLLRPPSLELDAPVSIAGHATAGGFDKEIPLKLPGSYEIPQGSGSGVLLTVPSVSVTSATTLDLRYWDPGLLGIGGQYRTQRVLNTAPLFSSVVNPVLSSLTGSVLTPLVTTLQNALVLPLAELLGVQLGGADVFAVREPTCRAPRLRQ</sequence>
<dbReference type="AlphaFoldDB" id="A0A6P0HN31"/>
<reference evidence="3 4" key="1">
    <citation type="journal article" date="2014" name="Int. J. Syst. Evol. Microbiol.">
        <title>Nocardioides zeae sp. nov., isolated from the stem of Zea mays.</title>
        <authorList>
            <person name="Glaeser S.P."/>
            <person name="McInroy J.A."/>
            <person name="Busse H.J."/>
            <person name="Kampfer P."/>
        </authorList>
    </citation>
    <scope>NUCLEOTIDE SEQUENCE [LARGE SCALE GENOMIC DNA]</scope>
    <source>
        <strain evidence="3 4">JCM 30728</strain>
    </source>
</reference>
<dbReference type="EMBL" id="JAAGXA010000014">
    <property type="protein sequence ID" value="NEN80078.1"/>
    <property type="molecule type" value="Genomic_DNA"/>
</dbReference>
<accession>A0A6P0HN31</accession>
<comment type="caution">
    <text evidence="3">The sequence shown here is derived from an EMBL/GenBank/DDBJ whole genome shotgun (WGS) entry which is preliminary data.</text>
</comment>
<evidence type="ECO:0000256" key="1">
    <source>
        <dbReference type="SAM" id="Phobius"/>
    </source>
</evidence>
<feature type="transmembrane region" description="Helical" evidence="1">
    <location>
        <begin position="21"/>
        <end position="43"/>
    </location>
</feature>
<evidence type="ECO:0000259" key="2">
    <source>
        <dbReference type="Pfam" id="PF13400"/>
    </source>
</evidence>
<protein>
    <recommendedName>
        <fullName evidence="2">Putative Flp pilus-assembly TadG-like N-terminal domain-containing protein</fullName>
    </recommendedName>
</protein>
<dbReference type="Pfam" id="PF13400">
    <property type="entry name" value="Tad"/>
    <property type="match status" value="1"/>
</dbReference>
<dbReference type="InterPro" id="IPR028087">
    <property type="entry name" value="Tad_N"/>
</dbReference>
<proteinExistence type="predicted"/>
<evidence type="ECO:0000313" key="4">
    <source>
        <dbReference type="Proteomes" id="UP000468687"/>
    </source>
</evidence>
<evidence type="ECO:0000313" key="3">
    <source>
        <dbReference type="EMBL" id="NEN80078.1"/>
    </source>
</evidence>
<keyword evidence="1" id="KW-1133">Transmembrane helix</keyword>